<feature type="transmembrane region" description="Helical" evidence="6">
    <location>
        <begin position="341"/>
        <end position="361"/>
    </location>
</feature>
<feature type="transmembrane region" description="Helical" evidence="6">
    <location>
        <begin position="396"/>
        <end position="415"/>
    </location>
</feature>
<keyword evidence="3 6" id="KW-1133">Transmembrane helix</keyword>
<dbReference type="SUPFAM" id="SSF103473">
    <property type="entry name" value="MFS general substrate transporter"/>
    <property type="match status" value="1"/>
</dbReference>
<feature type="transmembrane region" description="Helical" evidence="6">
    <location>
        <begin position="457"/>
        <end position="479"/>
    </location>
</feature>
<evidence type="ECO:0000256" key="6">
    <source>
        <dbReference type="SAM" id="Phobius"/>
    </source>
</evidence>
<dbReference type="InterPro" id="IPR005828">
    <property type="entry name" value="MFS_sugar_transport-like"/>
</dbReference>
<reference evidence="7 8" key="1">
    <citation type="journal article" date="2020" name="Cell">
        <title>Large-Scale Comparative Analyses of Tick Genomes Elucidate Their Genetic Diversity and Vector Capacities.</title>
        <authorList>
            <consortium name="Tick Genome and Microbiome Consortium (TIGMIC)"/>
            <person name="Jia N."/>
            <person name="Wang J."/>
            <person name="Shi W."/>
            <person name="Du L."/>
            <person name="Sun Y."/>
            <person name="Zhan W."/>
            <person name="Jiang J.F."/>
            <person name="Wang Q."/>
            <person name="Zhang B."/>
            <person name="Ji P."/>
            <person name="Bell-Sakyi L."/>
            <person name="Cui X.M."/>
            <person name="Yuan T.T."/>
            <person name="Jiang B.G."/>
            <person name="Yang W.F."/>
            <person name="Lam T.T."/>
            <person name="Chang Q.C."/>
            <person name="Ding S.J."/>
            <person name="Wang X.J."/>
            <person name="Zhu J.G."/>
            <person name="Ruan X.D."/>
            <person name="Zhao L."/>
            <person name="Wei J.T."/>
            <person name="Ye R.Z."/>
            <person name="Que T.C."/>
            <person name="Du C.H."/>
            <person name="Zhou Y.H."/>
            <person name="Cheng J.X."/>
            <person name="Dai P.F."/>
            <person name="Guo W.B."/>
            <person name="Han X.H."/>
            <person name="Huang E.J."/>
            <person name="Li L.F."/>
            <person name="Wei W."/>
            <person name="Gao Y.C."/>
            <person name="Liu J.Z."/>
            <person name="Shao H.Z."/>
            <person name="Wang X."/>
            <person name="Wang C.C."/>
            <person name="Yang T.C."/>
            <person name="Huo Q.B."/>
            <person name="Li W."/>
            <person name="Chen H.Y."/>
            <person name="Chen S.E."/>
            <person name="Zhou L.G."/>
            <person name="Ni X.B."/>
            <person name="Tian J.H."/>
            <person name="Sheng Y."/>
            <person name="Liu T."/>
            <person name="Pan Y.S."/>
            <person name="Xia L.Y."/>
            <person name="Li J."/>
            <person name="Zhao F."/>
            <person name="Cao W.C."/>
        </authorList>
    </citation>
    <scope>NUCLEOTIDE SEQUENCE [LARGE SCALE GENOMIC DNA]</scope>
    <source>
        <strain evidence="7">HaeL-2018</strain>
    </source>
</reference>
<evidence type="ECO:0000256" key="2">
    <source>
        <dbReference type="ARBA" id="ARBA00022692"/>
    </source>
</evidence>
<feature type="transmembrane region" description="Helical" evidence="6">
    <location>
        <begin position="135"/>
        <end position="157"/>
    </location>
</feature>
<feature type="transmembrane region" description="Helical" evidence="6">
    <location>
        <begin position="367"/>
        <end position="384"/>
    </location>
</feature>
<evidence type="ECO:0000256" key="4">
    <source>
        <dbReference type="ARBA" id="ARBA00023136"/>
    </source>
</evidence>
<comment type="caution">
    <text evidence="7">The sequence shown here is derived from an EMBL/GenBank/DDBJ whole genome shotgun (WGS) entry which is preliminary data.</text>
</comment>
<feature type="transmembrane region" description="Helical" evidence="6">
    <location>
        <begin position="421"/>
        <end position="445"/>
    </location>
</feature>
<dbReference type="GO" id="GO:0022857">
    <property type="term" value="F:transmembrane transporter activity"/>
    <property type="evidence" value="ECO:0007669"/>
    <property type="project" value="InterPro"/>
</dbReference>
<proteinExistence type="predicted"/>
<dbReference type="OMA" id="RPRCISA"/>
<feature type="region of interest" description="Disordered" evidence="5">
    <location>
        <begin position="528"/>
        <end position="566"/>
    </location>
</feature>
<dbReference type="OrthoDB" id="6500525at2759"/>
<organism evidence="7 8">
    <name type="scientific">Haemaphysalis longicornis</name>
    <name type="common">Bush tick</name>
    <dbReference type="NCBI Taxonomy" id="44386"/>
    <lineage>
        <taxon>Eukaryota</taxon>
        <taxon>Metazoa</taxon>
        <taxon>Ecdysozoa</taxon>
        <taxon>Arthropoda</taxon>
        <taxon>Chelicerata</taxon>
        <taxon>Arachnida</taxon>
        <taxon>Acari</taxon>
        <taxon>Parasitiformes</taxon>
        <taxon>Ixodida</taxon>
        <taxon>Ixodoidea</taxon>
        <taxon>Ixodidae</taxon>
        <taxon>Haemaphysalinae</taxon>
        <taxon>Haemaphysalis</taxon>
    </lineage>
</organism>
<gene>
    <name evidence="7" type="ORF">HPB48_022399</name>
</gene>
<evidence type="ECO:0000256" key="3">
    <source>
        <dbReference type="ARBA" id="ARBA00022989"/>
    </source>
</evidence>
<dbReference type="VEuPathDB" id="VectorBase:HLOH_041346"/>
<sequence>MELLKAPALTRRLVASESFDSHDAFGHGIFQKKTMLLLIISVFVLNSQARVIKLIAGDVDHWCRPPPNYNMSATIWTKEFIPVEADGKPSRCLFYKYHPDFNHTELTACQEWEYDASTAGRTIVSYWNLVCHRRVLLVAALAVQSSGGVLCIAAGPIADYVGRAPVIRVVAGLLVISTVANCFVTSYAIYVTVRFFTACFANVNGMLCALILFEITTHENRPRHIIIAGAIGLFIADVWFPIFTLIHLNWVWKQALYLSPAFLSLSTYFVVQESPRWLISQGNYNAAENVMLEGARLNGFPLPNTACLLKRLREQECDINLGCLSDQKRALDDCPLLRRELIMILSFFSLLFAFHVSVFSGTSGSPALFRLVSSCVIVLAYTAMHHLIVRVPLVKVLWLCYLLLSVIQSLLAIAVHLQPKIITEILLMLSKAGVYVALVTSIAYIMELVPTTVRASALLVVFGCGRAGSVCAFVFYALQKMGRKDLAFFLAALLLFLALLALQFLPQATQVECAKIYTRRESALRRQAMDHMKKTLEPSKSGKSFRESAKSTPRPRCISARPTPQT</sequence>
<dbReference type="GO" id="GO:0016020">
    <property type="term" value="C:membrane"/>
    <property type="evidence" value="ECO:0007669"/>
    <property type="project" value="UniProtKB-SubCell"/>
</dbReference>
<dbReference type="InterPro" id="IPR036259">
    <property type="entry name" value="MFS_trans_sf"/>
</dbReference>
<keyword evidence="8" id="KW-1185">Reference proteome</keyword>
<evidence type="ECO:0000313" key="8">
    <source>
        <dbReference type="Proteomes" id="UP000821853"/>
    </source>
</evidence>
<evidence type="ECO:0000256" key="5">
    <source>
        <dbReference type="SAM" id="MobiDB-lite"/>
    </source>
</evidence>
<feature type="transmembrane region" description="Helical" evidence="6">
    <location>
        <begin position="225"/>
        <end position="248"/>
    </location>
</feature>
<dbReference type="AlphaFoldDB" id="A0A9J6FP43"/>
<evidence type="ECO:0000313" key="7">
    <source>
        <dbReference type="EMBL" id="KAH9367974.1"/>
    </source>
</evidence>
<feature type="compositionally biased region" description="Basic and acidic residues" evidence="5">
    <location>
        <begin position="528"/>
        <end position="537"/>
    </location>
</feature>
<keyword evidence="2 6" id="KW-0812">Transmembrane</keyword>
<feature type="transmembrane region" description="Helical" evidence="6">
    <location>
        <begin position="169"/>
        <end position="189"/>
    </location>
</feature>
<dbReference type="EMBL" id="JABSTR010000004">
    <property type="protein sequence ID" value="KAH9367974.1"/>
    <property type="molecule type" value="Genomic_DNA"/>
</dbReference>
<evidence type="ECO:0000256" key="1">
    <source>
        <dbReference type="ARBA" id="ARBA00004141"/>
    </source>
</evidence>
<name>A0A9J6FP43_HAELO</name>
<dbReference type="Proteomes" id="UP000821853">
    <property type="component" value="Chromosome 2"/>
</dbReference>
<dbReference type="Gene3D" id="1.20.1250.20">
    <property type="entry name" value="MFS general substrate transporter like domains"/>
    <property type="match status" value="2"/>
</dbReference>
<dbReference type="Pfam" id="PF00083">
    <property type="entry name" value="Sugar_tr"/>
    <property type="match status" value="1"/>
</dbReference>
<feature type="transmembrane region" description="Helical" evidence="6">
    <location>
        <begin position="195"/>
        <end position="213"/>
    </location>
</feature>
<dbReference type="PANTHER" id="PTHR24064">
    <property type="entry name" value="SOLUTE CARRIER FAMILY 22 MEMBER"/>
    <property type="match status" value="1"/>
</dbReference>
<comment type="subcellular location">
    <subcellularLocation>
        <location evidence="1">Membrane</location>
        <topology evidence="1">Multi-pass membrane protein</topology>
    </subcellularLocation>
</comment>
<feature type="transmembrane region" description="Helical" evidence="6">
    <location>
        <begin position="485"/>
        <end position="505"/>
    </location>
</feature>
<accession>A0A9J6FP43</accession>
<protein>
    <submittedName>
        <fullName evidence="7">Uncharacterized protein</fullName>
    </submittedName>
</protein>
<keyword evidence="4 6" id="KW-0472">Membrane</keyword>